<protein>
    <recommendedName>
        <fullName evidence="3">beta-N-acetylhexosaminidase</fullName>
        <ecNumber evidence="3">3.2.1.52</ecNumber>
    </recommendedName>
</protein>
<evidence type="ECO:0000256" key="1">
    <source>
        <dbReference type="ARBA" id="ARBA00001231"/>
    </source>
</evidence>
<accession>A0A2T0YS43</accession>
<name>A0A2T0YS43_9MICC</name>
<keyword evidence="4" id="KW-0378">Hydrolase</keyword>
<dbReference type="Pfam" id="PF00933">
    <property type="entry name" value="Glyco_hydro_3"/>
    <property type="match status" value="1"/>
</dbReference>
<comment type="catalytic activity">
    <reaction evidence="1">
        <text>Hydrolysis of terminal non-reducing N-acetyl-D-hexosamine residues in N-acetyl-beta-D-hexosaminides.</text>
        <dbReference type="EC" id="3.2.1.52"/>
    </reaction>
</comment>
<evidence type="ECO:0000313" key="9">
    <source>
        <dbReference type="EMBL" id="PRZ18469.1"/>
    </source>
</evidence>
<dbReference type="InterPro" id="IPR050226">
    <property type="entry name" value="NagZ_Beta-hexosaminidase"/>
</dbReference>
<dbReference type="EMBL" id="PVTY01000002">
    <property type="protein sequence ID" value="PRZ18469.1"/>
    <property type="molecule type" value="Genomic_DNA"/>
</dbReference>
<dbReference type="PANTHER" id="PTHR30480">
    <property type="entry name" value="BETA-HEXOSAMINIDASE-RELATED"/>
    <property type="match status" value="1"/>
</dbReference>
<proteinExistence type="inferred from homology"/>
<evidence type="ECO:0000256" key="6">
    <source>
        <dbReference type="SAM" id="MobiDB-lite"/>
    </source>
</evidence>
<keyword evidence="5" id="KW-0326">Glycosidase</keyword>
<dbReference type="RefSeq" id="WP_106121829.1">
    <property type="nucleotide sequence ID" value="NZ_PVTY01000002.1"/>
</dbReference>
<comment type="similarity">
    <text evidence="2">Belongs to the glycosyl hydrolase 3 family.</text>
</comment>
<dbReference type="GO" id="GO:0009254">
    <property type="term" value="P:peptidoglycan turnover"/>
    <property type="evidence" value="ECO:0007669"/>
    <property type="project" value="TreeGrafter"/>
</dbReference>
<feature type="region of interest" description="Disordered" evidence="6">
    <location>
        <begin position="186"/>
        <end position="205"/>
    </location>
</feature>
<evidence type="ECO:0000259" key="8">
    <source>
        <dbReference type="Pfam" id="PF00933"/>
    </source>
</evidence>
<feature type="chain" id="PRO_5015578856" description="beta-N-acetylhexosaminidase" evidence="7">
    <location>
        <begin position="30"/>
        <end position="592"/>
    </location>
</feature>
<dbReference type="InterPro" id="IPR017853">
    <property type="entry name" value="GH"/>
</dbReference>
<dbReference type="Proteomes" id="UP000238217">
    <property type="component" value="Unassembled WGS sequence"/>
</dbReference>
<dbReference type="Gene3D" id="3.20.20.300">
    <property type="entry name" value="Glycoside hydrolase, family 3, N-terminal domain"/>
    <property type="match status" value="1"/>
</dbReference>
<feature type="signal peptide" evidence="7">
    <location>
        <begin position="1"/>
        <end position="29"/>
    </location>
</feature>
<organism evidence="9 10">
    <name type="scientific">Nesterenkonia sandarakina</name>
    <dbReference type="NCBI Taxonomy" id="272918"/>
    <lineage>
        <taxon>Bacteria</taxon>
        <taxon>Bacillati</taxon>
        <taxon>Actinomycetota</taxon>
        <taxon>Actinomycetes</taxon>
        <taxon>Micrococcales</taxon>
        <taxon>Micrococcaceae</taxon>
        <taxon>Nesterenkonia</taxon>
    </lineage>
</organism>
<dbReference type="EC" id="3.2.1.52" evidence="3"/>
<keyword evidence="10" id="KW-1185">Reference proteome</keyword>
<dbReference type="GO" id="GO:0004563">
    <property type="term" value="F:beta-N-acetylhexosaminidase activity"/>
    <property type="evidence" value="ECO:0007669"/>
    <property type="project" value="UniProtKB-EC"/>
</dbReference>
<dbReference type="InterPro" id="IPR001764">
    <property type="entry name" value="Glyco_hydro_3_N"/>
</dbReference>
<evidence type="ECO:0000256" key="4">
    <source>
        <dbReference type="ARBA" id="ARBA00022801"/>
    </source>
</evidence>
<feature type="compositionally biased region" description="Low complexity" evidence="6">
    <location>
        <begin position="61"/>
        <end position="72"/>
    </location>
</feature>
<evidence type="ECO:0000256" key="5">
    <source>
        <dbReference type="ARBA" id="ARBA00023295"/>
    </source>
</evidence>
<evidence type="ECO:0000256" key="2">
    <source>
        <dbReference type="ARBA" id="ARBA00005336"/>
    </source>
</evidence>
<feature type="compositionally biased region" description="Acidic residues" evidence="6">
    <location>
        <begin position="448"/>
        <end position="458"/>
    </location>
</feature>
<reference evidence="9 10" key="1">
    <citation type="submission" date="2018-03" db="EMBL/GenBank/DDBJ databases">
        <title>Comparative analysis of microorganisms from saline springs in Andes Mountain Range, Colombia.</title>
        <authorList>
            <person name="Rubin E."/>
        </authorList>
    </citation>
    <scope>NUCLEOTIDE SEQUENCE [LARGE SCALE GENOMIC DNA]</scope>
    <source>
        <strain evidence="9 10">CG 35</strain>
    </source>
</reference>
<comment type="caution">
    <text evidence="9">The sequence shown here is derived from an EMBL/GenBank/DDBJ whole genome shotgun (WGS) entry which is preliminary data.</text>
</comment>
<gene>
    <name evidence="9" type="ORF">BCL67_102132</name>
</gene>
<keyword evidence="7" id="KW-0732">Signal</keyword>
<dbReference type="InterPro" id="IPR036962">
    <property type="entry name" value="Glyco_hydro_3_N_sf"/>
</dbReference>
<evidence type="ECO:0000256" key="7">
    <source>
        <dbReference type="SAM" id="SignalP"/>
    </source>
</evidence>
<dbReference type="SUPFAM" id="SSF51445">
    <property type="entry name" value="(Trans)glycosidases"/>
    <property type="match status" value="1"/>
</dbReference>
<feature type="region of interest" description="Disordered" evidence="6">
    <location>
        <begin position="443"/>
        <end position="471"/>
    </location>
</feature>
<feature type="domain" description="Glycoside hydrolase family 3 N-terminal" evidence="8">
    <location>
        <begin position="104"/>
        <end position="418"/>
    </location>
</feature>
<evidence type="ECO:0000313" key="10">
    <source>
        <dbReference type="Proteomes" id="UP000238217"/>
    </source>
</evidence>
<dbReference type="OrthoDB" id="9805821at2"/>
<dbReference type="PANTHER" id="PTHR30480:SF13">
    <property type="entry name" value="BETA-HEXOSAMINIDASE"/>
    <property type="match status" value="1"/>
</dbReference>
<feature type="compositionally biased region" description="Low complexity" evidence="6">
    <location>
        <begin position="37"/>
        <end position="49"/>
    </location>
</feature>
<feature type="region of interest" description="Disordered" evidence="6">
    <location>
        <begin position="28"/>
        <end position="76"/>
    </location>
</feature>
<evidence type="ECO:0000256" key="3">
    <source>
        <dbReference type="ARBA" id="ARBA00012663"/>
    </source>
</evidence>
<dbReference type="GO" id="GO:0005975">
    <property type="term" value="P:carbohydrate metabolic process"/>
    <property type="evidence" value="ECO:0007669"/>
    <property type="project" value="InterPro"/>
</dbReference>
<sequence length="592" mass="59747">MSSAGSSRRRPFIAAALLSSLLLSSCAGGADTDAPEDSSAPSGPSAEESAAAEEQRRADAEQAQEAALAGPGQEHRERAAEIVAEYSLEQLAGSVLVGEYATTDAAPMAALVTELHLGGAIIMGANVPASEGGVDTEALAAQLEILRDTGAEREVPPMISVDQEGGLVTRVGAPLTEWPTPMAYGAAAAGQDESEPDDDGALPRSGHRLLAADLADLGFTTSFAPNGDVTVGASDPTIGSRSFGSDAEAVTTLTMDGIRGLADGGLAGSVKHFPGHGSVTEDSHQTLPVQDASLEELRTRDWAPFAEAAEAGVPMIMMGHIEVPALEAGVPSSLSEAAYTELRDLGHEGVVVTDALNMGAIVEAYGGDQAAVTALTAGADLLLMPSDVRGAHAGIVAAVESGELDRSRLEEASERVAALQLWQADLAAGELAAGPGAQLPEELRGDEATEEAEDETAEDQTGQETAAELSESAVTLVTGECESDLAAAGITIVGGTEQDRSRLASAAEAEGLTVGGGAVVNLVGESSAAGGDVAVALDRPEVLALADAPTQMALYGRTQESFDALAAVLAGAQAPGALPVEVGELPRGHSAC</sequence>
<dbReference type="AlphaFoldDB" id="A0A2T0YS43"/>